<reference evidence="9" key="1">
    <citation type="journal article" date="2019" name="Int. J. Syst. Evol. Microbiol.">
        <title>The Global Catalogue of Microorganisms (GCM) 10K type strain sequencing project: providing services to taxonomists for standard genome sequencing and annotation.</title>
        <authorList>
            <consortium name="The Broad Institute Genomics Platform"/>
            <consortium name="The Broad Institute Genome Sequencing Center for Infectious Disease"/>
            <person name="Wu L."/>
            <person name="Ma J."/>
        </authorList>
    </citation>
    <scope>NUCLEOTIDE SEQUENCE [LARGE SCALE GENOMIC DNA]</scope>
    <source>
        <strain evidence="9">JCM 17459</strain>
    </source>
</reference>
<keyword evidence="3 6" id="KW-1133">Transmembrane helix</keyword>
<feature type="transmembrane region" description="Helical" evidence="6">
    <location>
        <begin position="90"/>
        <end position="109"/>
    </location>
</feature>
<comment type="caution">
    <text evidence="8">The sequence shown here is derived from an EMBL/GenBank/DDBJ whole genome shotgun (WGS) entry which is preliminary data.</text>
</comment>
<evidence type="ECO:0000256" key="6">
    <source>
        <dbReference type="SAM" id="Phobius"/>
    </source>
</evidence>
<dbReference type="Proteomes" id="UP001499841">
    <property type="component" value="Unassembled WGS sequence"/>
</dbReference>
<evidence type="ECO:0000259" key="7">
    <source>
        <dbReference type="Pfam" id="PF06271"/>
    </source>
</evidence>
<feature type="region of interest" description="Disordered" evidence="5">
    <location>
        <begin position="1"/>
        <end position="21"/>
    </location>
</feature>
<name>A0ABP6UMZ3_9MICO</name>
<proteinExistence type="predicted"/>
<keyword evidence="9" id="KW-1185">Reference proteome</keyword>
<comment type="subcellular location">
    <subcellularLocation>
        <location evidence="1">Membrane</location>
        <topology evidence="1">Multi-pass membrane protein</topology>
    </subcellularLocation>
</comment>
<dbReference type="PANTHER" id="PTHR38480">
    <property type="entry name" value="SLR0254 PROTEIN"/>
    <property type="match status" value="1"/>
</dbReference>
<feature type="domain" description="RDD" evidence="7">
    <location>
        <begin position="51"/>
        <end position="178"/>
    </location>
</feature>
<evidence type="ECO:0000256" key="3">
    <source>
        <dbReference type="ARBA" id="ARBA00022989"/>
    </source>
</evidence>
<feature type="transmembrane region" description="Helical" evidence="6">
    <location>
        <begin position="57"/>
        <end position="78"/>
    </location>
</feature>
<evidence type="ECO:0000313" key="8">
    <source>
        <dbReference type="EMBL" id="GAA3510057.1"/>
    </source>
</evidence>
<organism evidence="8 9">
    <name type="scientific">Georgenia daeguensis</name>
    <dbReference type="NCBI Taxonomy" id="908355"/>
    <lineage>
        <taxon>Bacteria</taxon>
        <taxon>Bacillati</taxon>
        <taxon>Actinomycetota</taxon>
        <taxon>Actinomycetes</taxon>
        <taxon>Micrococcales</taxon>
        <taxon>Bogoriellaceae</taxon>
        <taxon>Georgenia</taxon>
    </lineage>
</organism>
<evidence type="ECO:0000256" key="5">
    <source>
        <dbReference type="SAM" id="MobiDB-lite"/>
    </source>
</evidence>
<gene>
    <name evidence="8" type="ORF">GCM10022262_37350</name>
</gene>
<feature type="transmembrane region" description="Helical" evidence="6">
    <location>
        <begin position="140"/>
        <end position="165"/>
    </location>
</feature>
<evidence type="ECO:0000313" key="9">
    <source>
        <dbReference type="Proteomes" id="UP001499841"/>
    </source>
</evidence>
<keyword evidence="4 6" id="KW-0472">Membrane</keyword>
<evidence type="ECO:0000256" key="2">
    <source>
        <dbReference type="ARBA" id="ARBA00022692"/>
    </source>
</evidence>
<dbReference type="EMBL" id="BAABBA010000027">
    <property type="protein sequence ID" value="GAA3510057.1"/>
    <property type="molecule type" value="Genomic_DNA"/>
</dbReference>
<keyword evidence="2 6" id="KW-0812">Transmembrane</keyword>
<evidence type="ECO:0000256" key="1">
    <source>
        <dbReference type="ARBA" id="ARBA00004141"/>
    </source>
</evidence>
<dbReference type="PANTHER" id="PTHR38480:SF1">
    <property type="entry name" value="SLR0254 PROTEIN"/>
    <property type="match status" value="1"/>
</dbReference>
<dbReference type="Pfam" id="PF06271">
    <property type="entry name" value="RDD"/>
    <property type="match status" value="1"/>
</dbReference>
<dbReference type="InterPro" id="IPR010432">
    <property type="entry name" value="RDD"/>
</dbReference>
<evidence type="ECO:0000256" key="4">
    <source>
        <dbReference type="ARBA" id="ARBA00023136"/>
    </source>
</evidence>
<accession>A0ABP6UMZ3</accession>
<sequence>MHRGEGVDVHTGTLPQVSTRRSGPEAALAHARLQEDLIVTGEAVALEIRPASVGVRVLGALLDALVHGVGAVLLIVGATRVLETLNAAQLGVVQVATFAVVMVLAPTAVETLTRGRSLGKLVTGIRVVRDDGGPVRFRHALVRALVGVGELWLTAGAVAITSAAVNRRGKRLGDLLAGTYAVRVRGGERREPPLVMPPELQAWADSADIRALPDGLGLVARRFLGRTGSMTPEARTRMGTSLAAQVEPYVAPPPPWGTHPERFLAAVLVSRRDREYAVGLRARQRDEEEAARIARLPFGVPDSR</sequence>
<protein>
    <submittedName>
        <fullName evidence="8">RDD family protein</fullName>
    </submittedName>
</protein>